<reference evidence="3 4" key="1">
    <citation type="journal article" date="2023" name="Sci. Data">
        <title>Genome assembly of the Korean intertidal mud-creeper Batillaria attramentaria.</title>
        <authorList>
            <person name="Patra A.K."/>
            <person name="Ho P.T."/>
            <person name="Jun S."/>
            <person name="Lee S.J."/>
            <person name="Kim Y."/>
            <person name="Won Y.J."/>
        </authorList>
    </citation>
    <scope>NUCLEOTIDE SEQUENCE [LARGE SCALE GENOMIC DNA]</scope>
    <source>
        <strain evidence="3">Wonlab-2016</strain>
    </source>
</reference>
<feature type="compositionally biased region" description="Polar residues" evidence="1">
    <location>
        <begin position="827"/>
        <end position="854"/>
    </location>
</feature>
<feature type="compositionally biased region" description="Low complexity" evidence="1">
    <location>
        <begin position="789"/>
        <end position="819"/>
    </location>
</feature>
<dbReference type="InterPro" id="IPR050314">
    <property type="entry name" value="Glycosyl_Hydrlase_18"/>
</dbReference>
<feature type="compositionally biased region" description="Low complexity" evidence="1">
    <location>
        <begin position="353"/>
        <end position="366"/>
    </location>
</feature>
<dbReference type="SUPFAM" id="SSF51445">
    <property type="entry name" value="(Trans)glycosidases"/>
    <property type="match status" value="1"/>
</dbReference>
<feature type="compositionally biased region" description="Polar residues" evidence="1">
    <location>
        <begin position="220"/>
        <end position="229"/>
    </location>
</feature>
<feature type="region of interest" description="Disordered" evidence="1">
    <location>
        <begin position="604"/>
        <end position="856"/>
    </location>
</feature>
<feature type="compositionally biased region" description="Basic and acidic residues" evidence="1">
    <location>
        <begin position="375"/>
        <end position="391"/>
    </location>
</feature>
<feature type="region of interest" description="Disordered" evidence="1">
    <location>
        <begin position="333"/>
        <end position="437"/>
    </location>
</feature>
<dbReference type="InterPro" id="IPR001223">
    <property type="entry name" value="Glyco_hydro18_cat"/>
</dbReference>
<sequence length="1099" mass="120354">MEANLADGWLRVWLDDEKVPYAFHKPSKQWIGYDDIDSIKIKAQYIKDQGLGGAMVWALDLDDFAALEHKDAPYPLGRALRDVLTDNQQFPEFKAPPVPEKKKKKIPKVKTTPENKLKGRKKKVVSRPAPLVNAKKIRLAKLSHTETPKTTQKADNGRRPLNSALPIDQKTKHHPSSPLSGLPQTLGGLSTVTHSRTASSVATRTTTSTPSPQTARATAGTTAKVSTTPKARKSSTSTETSTKSGATPSPANNSAGKTVPLSAVYKQMQDLPSKSATSTISPGSRTSAAPKKPKRPVVNPYLKFKPKFFTSSTPQTNKDASLSPLATPASLTITPAQGRNTIAKTEKSWKNIPTSARPTTSSATSTVMIPPARSAQKETGKKHNGRSDKIHKVPAARVSQDKADRSKHPTLTNMRTTAAPASTRRTRPTSDTTTTPHTTVKATNKVTVISDDSVAKPIKPTSRTSKTVFILPRGNPSPTPVTKQWLLHAMTASPQSAMSPTKLPRTTVTTTQSSRQPKLQTISQVNKSNKVSINGLLDKSTKSTETVTLETTKDKETQEKVTTSASPVNNEHAGVQTTKTKGLQDKVEGKYREDTKVLKSYSIKSGSKTETKNLKRNPSWIAPVNREQEEGKNSTPEPKATTHKTDRTSVRTSIVSRRTTSPTEQGVSVTQKTVPTGTVFTHTSPQSTQKTTLSMKLVKTQTERPNPVSNSIYSSMGGTHDPKVKPGSGASRLRGDVQDTGIKADRAWSRSTSSASPTPTTSTTARREEVKRTRWWEASTKPRGDRLLTPTTDVATATTAVPVPTQATSPSTKSSSTSDSSRHKDTNTNTVRPIGTTTSSEDSEVVKTTNTVQATDDLRDRTTAGVASSKLPFSFTTRPVKTAESLVGGKTARQGELWKDKSRASRKLVPVPRQQAEDPDVRMRTKRPHPSESIQTRPQHPALKVALQDGDTPQRSKTKLHSLKLTSVQDMDRPRQLKWWHRSRRPAGWVRKSDVIRPRVGLTRPPARSVYTPTTKDCDKTPTIEQFKATGQQPENMRAGEVTYQVRQPELSPRFQKPEVQHESSLAGDMAPRFDNSLQRTELQEDQYPPAYHYNPPNY</sequence>
<proteinExistence type="predicted"/>
<feature type="non-terminal residue" evidence="3">
    <location>
        <position position="1099"/>
    </location>
</feature>
<feature type="compositionally biased region" description="Low complexity" evidence="1">
    <location>
        <begin position="749"/>
        <end position="764"/>
    </location>
</feature>
<feature type="compositionally biased region" description="Polar residues" evidence="1">
    <location>
        <begin position="333"/>
        <end position="343"/>
    </location>
</feature>
<dbReference type="AlphaFoldDB" id="A0ABD0L8Q2"/>
<organism evidence="3 4">
    <name type="scientific">Batillaria attramentaria</name>
    <dbReference type="NCBI Taxonomy" id="370345"/>
    <lineage>
        <taxon>Eukaryota</taxon>
        <taxon>Metazoa</taxon>
        <taxon>Spiralia</taxon>
        <taxon>Lophotrochozoa</taxon>
        <taxon>Mollusca</taxon>
        <taxon>Gastropoda</taxon>
        <taxon>Caenogastropoda</taxon>
        <taxon>Sorbeoconcha</taxon>
        <taxon>Cerithioidea</taxon>
        <taxon>Batillariidae</taxon>
        <taxon>Batillaria</taxon>
    </lineage>
</organism>
<accession>A0ABD0L8Q2</accession>
<feature type="region of interest" description="Disordered" evidence="1">
    <location>
        <begin position="1050"/>
        <end position="1099"/>
    </location>
</feature>
<dbReference type="Pfam" id="PF00704">
    <property type="entry name" value="Glyco_hydro_18"/>
    <property type="match status" value="1"/>
</dbReference>
<dbReference type="Proteomes" id="UP001519460">
    <property type="component" value="Unassembled WGS sequence"/>
</dbReference>
<dbReference type="PROSITE" id="PS51910">
    <property type="entry name" value="GH18_2"/>
    <property type="match status" value="1"/>
</dbReference>
<dbReference type="Gene3D" id="3.10.50.10">
    <property type="match status" value="1"/>
</dbReference>
<dbReference type="PANTHER" id="PTHR11177:SF317">
    <property type="entry name" value="CHITINASE 12-RELATED"/>
    <property type="match status" value="1"/>
</dbReference>
<gene>
    <name evidence="3" type="ORF">BaRGS_00013123</name>
</gene>
<dbReference type="PANTHER" id="PTHR11177">
    <property type="entry name" value="CHITINASE"/>
    <property type="match status" value="1"/>
</dbReference>
<feature type="compositionally biased region" description="Low complexity" evidence="1">
    <location>
        <begin position="650"/>
        <end position="661"/>
    </location>
</feature>
<keyword evidence="4" id="KW-1185">Reference proteome</keyword>
<name>A0ABD0L8Q2_9CAEN</name>
<feature type="compositionally biased region" description="Low complexity" evidence="1">
    <location>
        <begin position="1088"/>
        <end position="1099"/>
    </location>
</feature>
<feature type="region of interest" description="Disordered" evidence="1">
    <location>
        <begin position="886"/>
        <end position="942"/>
    </location>
</feature>
<evidence type="ECO:0000259" key="2">
    <source>
        <dbReference type="PROSITE" id="PS51910"/>
    </source>
</evidence>
<feature type="compositionally biased region" description="Basic and acidic residues" evidence="1">
    <location>
        <begin position="733"/>
        <end position="748"/>
    </location>
</feature>
<evidence type="ECO:0000313" key="3">
    <source>
        <dbReference type="EMBL" id="KAK7495676.1"/>
    </source>
</evidence>
<feature type="compositionally biased region" description="Low complexity" evidence="1">
    <location>
        <begin position="234"/>
        <end position="247"/>
    </location>
</feature>
<feature type="compositionally biased region" description="Low complexity" evidence="1">
    <location>
        <begin position="415"/>
        <end position="437"/>
    </location>
</feature>
<evidence type="ECO:0000256" key="1">
    <source>
        <dbReference type="SAM" id="MobiDB-lite"/>
    </source>
</evidence>
<protein>
    <recommendedName>
        <fullName evidence="2">GH18 domain-containing protein</fullName>
    </recommendedName>
</protein>
<evidence type="ECO:0000313" key="4">
    <source>
        <dbReference type="Proteomes" id="UP001519460"/>
    </source>
</evidence>
<feature type="compositionally biased region" description="Low complexity" evidence="1">
    <location>
        <begin position="190"/>
        <end position="219"/>
    </location>
</feature>
<comment type="caution">
    <text evidence="3">The sequence shown here is derived from an EMBL/GenBank/DDBJ whole genome shotgun (WGS) entry which is preliminary data.</text>
</comment>
<feature type="region of interest" description="Disordered" evidence="1">
    <location>
        <begin position="90"/>
        <end position="257"/>
    </location>
</feature>
<feature type="compositionally biased region" description="Polar residues" evidence="1">
    <location>
        <begin position="662"/>
        <end position="717"/>
    </location>
</feature>
<feature type="compositionally biased region" description="Polar residues" evidence="1">
    <location>
        <begin position="271"/>
        <end position="287"/>
    </location>
</feature>
<feature type="compositionally biased region" description="Basic and acidic residues" evidence="1">
    <location>
        <begin position="765"/>
        <end position="786"/>
    </location>
</feature>
<feature type="region of interest" description="Disordered" evidence="1">
    <location>
        <begin position="271"/>
        <end position="299"/>
    </location>
</feature>
<dbReference type="Gene3D" id="3.20.20.80">
    <property type="entry name" value="Glycosidases"/>
    <property type="match status" value="1"/>
</dbReference>
<feature type="domain" description="GH18" evidence="2">
    <location>
        <begin position="1"/>
        <end position="87"/>
    </location>
</feature>
<feature type="compositionally biased region" description="Polar residues" evidence="1">
    <location>
        <begin position="560"/>
        <end position="581"/>
    </location>
</feature>
<dbReference type="InterPro" id="IPR017853">
    <property type="entry name" value="GH"/>
</dbReference>
<feature type="region of interest" description="Disordered" evidence="1">
    <location>
        <begin position="543"/>
        <end position="585"/>
    </location>
</feature>
<dbReference type="EMBL" id="JACVVK020000073">
    <property type="protein sequence ID" value="KAK7495676.1"/>
    <property type="molecule type" value="Genomic_DNA"/>
</dbReference>
<dbReference type="InterPro" id="IPR029070">
    <property type="entry name" value="Chitinase_insertion_sf"/>
</dbReference>